<dbReference type="InterPro" id="IPR013784">
    <property type="entry name" value="Carb-bd-like_fold"/>
</dbReference>
<dbReference type="PANTHER" id="PTHR43133:SF51">
    <property type="entry name" value="RNA POLYMERASE SIGMA FACTOR"/>
    <property type="match status" value="1"/>
</dbReference>
<dbReference type="InterPro" id="IPR013249">
    <property type="entry name" value="RNA_pol_sigma70_r4_t2"/>
</dbReference>
<dbReference type="NCBIfam" id="TIGR02937">
    <property type="entry name" value="sigma70-ECF"/>
    <property type="match status" value="1"/>
</dbReference>
<reference evidence="7 8" key="1">
    <citation type="submission" date="2019-02" db="EMBL/GenBank/DDBJ databases">
        <title>Deep-cultivation of Planctomycetes and their phenomic and genomic characterization uncovers novel biology.</title>
        <authorList>
            <person name="Wiegand S."/>
            <person name="Jogler M."/>
            <person name="Boedeker C."/>
            <person name="Pinto D."/>
            <person name="Vollmers J."/>
            <person name="Rivas-Marin E."/>
            <person name="Kohn T."/>
            <person name="Peeters S.H."/>
            <person name="Heuer A."/>
            <person name="Rast P."/>
            <person name="Oberbeckmann S."/>
            <person name="Bunk B."/>
            <person name="Jeske O."/>
            <person name="Meyerdierks A."/>
            <person name="Storesund J.E."/>
            <person name="Kallscheuer N."/>
            <person name="Luecker S."/>
            <person name="Lage O.M."/>
            <person name="Pohl T."/>
            <person name="Merkel B.J."/>
            <person name="Hornburger P."/>
            <person name="Mueller R.-W."/>
            <person name="Bruemmer F."/>
            <person name="Labrenz M."/>
            <person name="Spormann A.M."/>
            <person name="Op den Camp H."/>
            <person name="Overmann J."/>
            <person name="Amann R."/>
            <person name="Jetten M.S.M."/>
            <person name="Mascher T."/>
            <person name="Medema M.H."/>
            <person name="Devos D.P."/>
            <person name="Kaster A.-K."/>
            <person name="Ovreas L."/>
            <person name="Rohde M."/>
            <person name="Galperin M.Y."/>
            <person name="Jogler C."/>
        </authorList>
    </citation>
    <scope>NUCLEOTIDE SEQUENCE [LARGE SCALE GENOMIC DNA]</scope>
    <source>
        <strain evidence="7 8">ElP</strain>
    </source>
</reference>
<dbReference type="OrthoDB" id="232400at2"/>
<accession>A0A518H5E3</accession>
<dbReference type="Gene3D" id="1.10.10.10">
    <property type="entry name" value="Winged helix-like DNA-binding domain superfamily/Winged helix DNA-binding domain"/>
    <property type="match status" value="1"/>
</dbReference>
<evidence type="ECO:0000259" key="5">
    <source>
        <dbReference type="Pfam" id="PF04542"/>
    </source>
</evidence>
<comment type="similarity">
    <text evidence="1">Belongs to the sigma-70 factor family. ECF subfamily.</text>
</comment>
<dbReference type="GO" id="GO:0003677">
    <property type="term" value="F:DNA binding"/>
    <property type="evidence" value="ECO:0007669"/>
    <property type="project" value="InterPro"/>
</dbReference>
<dbReference type="InterPro" id="IPR013324">
    <property type="entry name" value="RNA_pol_sigma_r3/r4-like"/>
</dbReference>
<dbReference type="InterPro" id="IPR007627">
    <property type="entry name" value="RNA_pol_sigma70_r2"/>
</dbReference>
<dbReference type="SUPFAM" id="SSF88659">
    <property type="entry name" value="Sigma3 and sigma4 domains of RNA polymerase sigma factors"/>
    <property type="match status" value="1"/>
</dbReference>
<keyword evidence="4" id="KW-0804">Transcription</keyword>
<dbReference type="GO" id="GO:0030246">
    <property type="term" value="F:carbohydrate binding"/>
    <property type="evidence" value="ECO:0007669"/>
    <property type="project" value="InterPro"/>
</dbReference>
<dbReference type="PANTHER" id="PTHR43133">
    <property type="entry name" value="RNA POLYMERASE ECF-TYPE SIGMA FACTO"/>
    <property type="match status" value="1"/>
</dbReference>
<evidence type="ECO:0000256" key="4">
    <source>
        <dbReference type="ARBA" id="ARBA00023163"/>
    </source>
</evidence>
<dbReference type="Gene3D" id="2.60.40.1120">
    <property type="entry name" value="Carboxypeptidase-like, regulatory domain"/>
    <property type="match status" value="1"/>
</dbReference>
<dbReference type="SUPFAM" id="SSF88946">
    <property type="entry name" value="Sigma2 domain of RNA polymerase sigma factors"/>
    <property type="match status" value="1"/>
</dbReference>
<feature type="domain" description="RNA polymerase sigma-70 region 2" evidence="5">
    <location>
        <begin position="49"/>
        <end position="117"/>
    </location>
</feature>
<dbReference type="Gene3D" id="1.10.1740.10">
    <property type="match status" value="1"/>
</dbReference>
<dbReference type="EMBL" id="CP036426">
    <property type="protein sequence ID" value="QDV36052.1"/>
    <property type="molecule type" value="Genomic_DNA"/>
</dbReference>
<dbReference type="KEGG" id="tpla:ElP_39620"/>
<evidence type="ECO:0000256" key="1">
    <source>
        <dbReference type="ARBA" id="ARBA00010641"/>
    </source>
</evidence>
<organism evidence="7 8">
    <name type="scientific">Tautonia plasticadhaerens</name>
    <dbReference type="NCBI Taxonomy" id="2527974"/>
    <lineage>
        <taxon>Bacteria</taxon>
        <taxon>Pseudomonadati</taxon>
        <taxon>Planctomycetota</taxon>
        <taxon>Planctomycetia</taxon>
        <taxon>Isosphaerales</taxon>
        <taxon>Isosphaeraceae</taxon>
        <taxon>Tautonia</taxon>
    </lineage>
</organism>
<keyword evidence="2" id="KW-0805">Transcription regulation</keyword>
<proteinExistence type="inferred from homology"/>
<dbReference type="SUPFAM" id="SSF49464">
    <property type="entry name" value="Carboxypeptidase regulatory domain-like"/>
    <property type="match status" value="1"/>
</dbReference>
<dbReference type="InterPro" id="IPR014284">
    <property type="entry name" value="RNA_pol_sigma-70_dom"/>
</dbReference>
<dbReference type="GO" id="GO:0006352">
    <property type="term" value="P:DNA-templated transcription initiation"/>
    <property type="evidence" value="ECO:0007669"/>
    <property type="project" value="InterPro"/>
</dbReference>
<gene>
    <name evidence="7" type="primary">sigM</name>
    <name evidence="7" type="ORF">ElP_39620</name>
</gene>
<name>A0A518H5E3_9BACT</name>
<dbReference type="InterPro" id="IPR008969">
    <property type="entry name" value="CarboxyPept-like_regulatory"/>
</dbReference>
<dbReference type="InterPro" id="IPR036388">
    <property type="entry name" value="WH-like_DNA-bd_sf"/>
</dbReference>
<evidence type="ECO:0000256" key="2">
    <source>
        <dbReference type="ARBA" id="ARBA00023015"/>
    </source>
</evidence>
<dbReference type="InterPro" id="IPR039425">
    <property type="entry name" value="RNA_pol_sigma-70-like"/>
</dbReference>
<keyword evidence="3" id="KW-0731">Sigma factor</keyword>
<sequence length="839" mass="89046">MGSRSTGATLRHLRSIFEGGSLAGLADGELIDRFLDGDRPRADAAFSALVDRHGPMVHRVCRGVLGRSNEADADDAFQAVFLVLARRAGSLRGRDSIAPWLFGVARRVSRKARVAASRRSRHERIAAGRRTPAVPDEADRRDDWSALYDEIDRLPPAFRAPVVLCGLEGRSAAEAASALGVAEGTIHSRLSRARDRLRRRLSRQGVALGLPPLPFAPRAASSGPPEALIDATIRLAWGLAAGRVATGEVPAAVAILAASLSRRTLLMKAGLSISLVALALGPASAGLGIGSLPDEPPPPTAGEATPSTVDVPDDGEPLHVLVVEQDGTPAPGVPVRVENFVFRGTFVTDDDGRAVVPGRARGMSLIAVRGASPQVGGNEAGPGDRPRAIGYWTNHGRSGTEDDPATITLQPLTRPVTVQVLDESGRPVEGARVFVDELMDRGPFGIGIRRLEGIATLDRDGSIGLFGELTTGRDGSISIPLPDKTWAFLSAESRHRSGLAVNVAARAESPPPIILRPAGGIAGLVTDSHSGEPAEGIQVVATMPNAPVDFSVSLPYEARTGPDGRYLIPGASPGVYVVRILQGPEADRLARDVVGVRVEVGRDSLADLRLDPSRRLSGAVYSVDDGRPLPGVGINLVNAEGAGHHWGNRFVESDAYGRFSISMLPGEYRLLPLTTEYAFVADPRPIIVPEDRDPAPIRLACSPRPEPRSVVLPARRGLPSAGELGQFAVNLIGQLGLVYWGEGQGHRVVRGRVVDEQGMPVAGVHIWNIRDEDRDASGIVRAIAVDGKSATTDREGVFVLGNQHEGELTLGLWKLPSDLREEVVGSGRDEVEFTLPIRR</sequence>
<feature type="domain" description="RNA polymerase sigma factor 70 region 4 type 2" evidence="6">
    <location>
        <begin position="146"/>
        <end position="197"/>
    </location>
</feature>
<protein>
    <submittedName>
        <fullName evidence="7">ECF RNA polymerase sigma factor SigM</fullName>
    </submittedName>
</protein>
<evidence type="ECO:0000259" key="6">
    <source>
        <dbReference type="Pfam" id="PF08281"/>
    </source>
</evidence>
<dbReference type="Pfam" id="PF08281">
    <property type="entry name" value="Sigma70_r4_2"/>
    <property type="match status" value="1"/>
</dbReference>
<keyword evidence="8" id="KW-1185">Reference proteome</keyword>
<dbReference type="RefSeq" id="WP_145272059.1">
    <property type="nucleotide sequence ID" value="NZ_CP036426.1"/>
</dbReference>
<evidence type="ECO:0000313" key="7">
    <source>
        <dbReference type="EMBL" id="QDV36052.1"/>
    </source>
</evidence>
<dbReference type="AlphaFoldDB" id="A0A518H5E3"/>
<dbReference type="Pfam" id="PF04542">
    <property type="entry name" value="Sigma70_r2"/>
    <property type="match status" value="1"/>
</dbReference>
<dbReference type="Proteomes" id="UP000317835">
    <property type="component" value="Chromosome"/>
</dbReference>
<evidence type="ECO:0000256" key="3">
    <source>
        <dbReference type="ARBA" id="ARBA00023082"/>
    </source>
</evidence>
<dbReference type="SUPFAM" id="SSF49452">
    <property type="entry name" value="Starch-binding domain-like"/>
    <property type="match status" value="1"/>
</dbReference>
<evidence type="ECO:0000313" key="8">
    <source>
        <dbReference type="Proteomes" id="UP000317835"/>
    </source>
</evidence>
<dbReference type="InterPro" id="IPR013325">
    <property type="entry name" value="RNA_pol_sigma_r2"/>
</dbReference>
<dbReference type="GO" id="GO:0016987">
    <property type="term" value="F:sigma factor activity"/>
    <property type="evidence" value="ECO:0007669"/>
    <property type="project" value="UniProtKB-KW"/>
</dbReference>